<accession>A0AAN9F0J5</accession>
<sequence length="115" mass="13099">MPISLFEKTSLSLAMDSATLGTYSSPLRFPQGIFFDTLSDDFKRAFGKSFKRKVTNRIWIKDVVSAAHFVGSYSFREASSNLRLKTEYTLQKSLKQFSQAVSVEDSEIPTTSYRY</sequence>
<reference evidence="1 2" key="1">
    <citation type="submission" date="2024-01" db="EMBL/GenBank/DDBJ databases">
        <title>The genomes of 5 underutilized Papilionoideae crops provide insights into root nodulation and disease resistanc.</title>
        <authorList>
            <person name="Yuan L."/>
        </authorList>
    </citation>
    <scope>NUCLEOTIDE SEQUENCE [LARGE SCALE GENOMIC DNA]</scope>
    <source>
        <strain evidence="1">ZHUSHIDOU_FW_LH</strain>
        <tissue evidence="1">Leaf</tissue>
    </source>
</reference>
<dbReference type="AlphaFoldDB" id="A0AAN9F0J5"/>
<evidence type="ECO:0000313" key="2">
    <source>
        <dbReference type="Proteomes" id="UP001372338"/>
    </source>
</evidence>
<evidence type="ECO:0000313" key="1">
    <source>
        <dbReference type="EMBL" id="KAK7266389.1"/>
    </source>
</evidence>
<comment type="caution">
    <text evidence="1">The sequence shown here is derived from an EMBL/GenBank/DDBJ whole genome shotgun (WGS) entry which is preliminary data.</text>
</comment>
<proteinExistence type="predicted"/>
<protein>
    <submittedName>
        <fullName evidence="1">Uncharacterized protein</fullName>
    </submittedName>
</protein>
<keyword evidence="2" id="KW-1185">Reference proteome</keyword>
<name>A0AAN9F0J5_CROPI</name>
<dbReference type="EMBL" id="JAYWIO010000004">
    <property type="protein sequence ID" value="KAK7266389.1"/>
    <property type="molecule type" value="Genomic_DNA"/>
</dbReference>
<dbReference type="Proteomes" id="UP001372338">
    <property type="component" value="Unassembled WGS sequence"/>
</dbReference>
<gene>
    <name evidence="1" type="ORF">RIF29_19033</name>
</gene>
<organism evidence="1 2">
    <name type="scientific">Crotalaria pallida</name>
    <name type="common">Smooth rattlebox</name>
    <name type="synonym">Crotalaria striata</name>
    <dbReference type="NCBI Taxonomy" id="3830"/>
    <lineage>
        <taxon>Eukaryota</taxon>
        <taxon>Viridiplantae</taxon>
        <taxon>Streptophyta</taxon>
        <taxon>Embryophyta</taxon>
        <taxon>Tracheophyta</taxon>
        <taxon>Spermatophyta</taxon>
        <taxon>Magnoliopsida</taxon>
        <taxon>eudicotyledons</taxon>
        <taxon>Gunneridae</taxon>
        <taxon>Pentapetalae</taxon>
        <taxon>rosids</taxon>
        <taxon>fabids</taxon>
        <taxon>Fabales</taxon>
        <taxon>Fabaceae</taxon>
        <taxon>Papilionoideae</taxon>
        <taxon>50 kb inversion clade</taxon>
        <taxon>genistoids sensu lato</taxon>
        <taxon>core genistoids</taxon>
        <taxon>Crotalarieae</taxon>
        <taxon>Crotalaria</taxon>
    </lineage>
</organism>